<dbReference type="Proteomes" id="UP001499984">
    <property type="component" value="Unassembled WGS sequence"/>
</dbReference>
<dbReference type="EMBL" id="BAAAZY010000013">
    <property type="protein sequence ID" value="GAA4071745.1"/>
    <property type="molecule type" value="Genomic_DNA"/>
</dbReference>
<organism evidence="1 2">
    <name type="scientific">Streptomyces shaanxiensis</name>
    <dbReference type="NCBI Taxonomy" id="653357"/>
    <lineage>
        <taxon>Bacteria</taxon>
        <taxon>Bacillati</taxon>
        <taxon>Actinomycetota</taxon>
        <taxon>Actinomycetes</taxon>
        <taxon>Kitasatosporales</taxon>
        <taxon>Streptomycetaceae</taxon>
        <taxon>Streptomyces</taxon>
    </lineage>
</organism>
<evidence type="ECO:0000313" key="2">
    <source>
        <dbReference type="Proteomes" id="UP001499984"/>
    </source>
</evidence>
<name>A0ABP7VPI1_9ACTN</name>
<gene>
    <name evidence="1" type="ORF">GCM10022233_55800</name>
</gene>
<accession>A0ABP7VPI1</accession>
<reference evidence="2" key="1">
    <citation type="journal article" date="2019" name="Int. J. Syst. Evol. Microbiol.">
        <title>The Global Catalogue of Microorganisms (GCM) 10K type strain sequencing project: providing services to taxonomists for standard genome sequencing and annotation.</title>
        <authorList>
            <consortium name="The Broad Institute Genomics Platform"/>
            <consortium name="The Broad Institute Genome Sequencing Center for Infectious Disease"/>
            <person name="Wu L."/>
            <person name="Ma J."/>
        </authorList>
    </citation>
    <scope>NUCLEOTIDE SEQUENCE [LARGE SCALE GENOMIC DNA]</scope>
    <source>
        <strain evidence="2">JCM 16925</strain>
    </source>
</reference>
<evidence type="ECO:0000313" key="1">
    <source>
        <dbReference type="EMBL" id="GAA4071745.1"/>
    </source>
</evidence>
<protein>
    <submittedName>
        <fullName evidence="1">Uncharacterized protein</fullName>
    </submittedName>
</protein>
<sequence>MPAPFLQLEPEGGATAVTGIGIGIGIGIGHARLAGSLPCGVVSGSVSLITRITWITCHSGGQDHLLSALR</sequence>
<keyword evidence="2" id="KW-1185">Reference proteome</keyword>
<proteinExistence type="predicted"/>
<comment type="caution">
    <text evidence="1">The sequence shown here is derived from an EMBL/GenBank/DDBJ whole genome shotgun (WGS) entry which is preliminary data.</text>
</comment>